<accession>M3ASM0</accession>
<organism evidence="1 2">
    <name type="scientific">Streptomyces mobaraensis (strain ATCC 29032 / DSM 40847 / JCM 4168 / NBRC 13819 / NCIMB 11159 / IPCR 16-22)</name>
    <dbReference type="NCBI Taxonomy" id="1223523"/>
    <lineage>
        <taxon>Bacteria</taxon>
        <taxon>Bacillati</taxon>
        <taxon>Actinomycetota</taxon>
        <taxon>Actinomycetes</taxon>
        <taxon>Kitasatosporales</taxon>
        <taxon>Streptomycetaceae</taxon>
        <taxon>Streptomyces</taxon>
    </lineage>
</organism>
<proteinExistence type="predicted"/>
<evidence type="ECO:0000313" key="2">
    <source>
        <dbReference type="Proteomes" id="UP000011740"/>
    </source>
</evidence>
<evidence type="ECO:0000313" key="1">
    <source>
        <dbReference type="EMBL" id="EME96587.1"/>
    </source>
</evidence>
<protein>
    <recommendedName>
        <fullName evidence="3">DUF3592 domain-containing protein</fullName>
    </recommendedName>
</protein>
<dbReference type="RefSeq" id="WP_004955245.1">
    <property type="nucleotide sequence ID" value="NZ_AORZ01000194.1"/>
</dbReference>
<comment type="caution">
    <text evidence="1">The sequence shown here is derived from an EMBL/GenBank/DDBJ whole genome shotgun (WGS) entry which is preliminary data.</text>
</comment>
<dbReference type="EMBL" id="AORZ01000194">
    <property type="protein sequence ID" value="EME96587.1"/>
    <property type="molecule type" value="Genomic_DNA"/>
</dbReference>
<reference evidence="1 2" key="1">
    <citation type="journal article" date="2013" name="Genome Announc.">
        <title>Whole-Genome Shotgun Assembly and Analysis of the Genome of Streptomyces mobaraensis DSM 40847, a Strain for Industrial Production of Microbial Transglutaminase.</title>
        <authorList>
            <person name="Yang H."/>
            <person name="He T."/>
            <person name="Wu W."/>
            <person name="Zhu W."/>
            <person name="Lu B."/>
            <person name="Sun W."/>
        </authorList>
    </citation>
    <scope>NUCLEOTIDE SEQUENCE [LARGE SCALE GENOMIC DNA]</scope>
    <source>
        <strain evidence="1 2">DSM 40847</strain>
    </source>
</reference>
<sequence>MMLVGLVVFLFVFSACFFVAWLLCYLPWRLARRTVEAHRLRAHGPRVTGRVVSVCTGTDDDGDPRYYPVVSFALKSPPHTTIEARSATGSRRSYTLTPGEKAAVFYAPQNPENVMAVGQDSAGGPLRYGVLTLLAGALCAGALPFVLMWWYTWVRITLR</sequence>
<name>M3ASM0_STRM1</name>
<dbReference type="PATRIC" id="fig|1223523.3.peg.6236"/>
<gene>
    <name evidence="1" type="ORF">H340_30733</name>
</gene>
<evidence type="ECO:0008006" key="3">
    <source>
        <dbReference type="Google" id="ProtNLM"/>
    </source>
</evidence>
<dbReference type="Proteomes" id="UP000011740">
    <property type="component" value="Unassembled WGS sequence"/>
</dbReference>
<dbReference type="AlphaFoldDB" id="M3ASM0"/>